<dbReference type="NCBIfam" id="TIGR04267">
    <property type="entry name" value="mod_HExxH"/>
    <property type="match status" value="1"/>
</dbReference>
<reference evidence="1 2" key="1">
    <citation type="submission" date="2019-03" db="EMBL/GenBank/DDBJ databases">
        <title>Draft genome sequences of novel Actinobacteria.</title>
        <authorList>
            <person name="Sahin N."/>
            <person name="Ay H."/>
            <person name="Saygin H."/>
        </authorList>
    </citation>
    <scope>NUCLEOTIDE SEQUENCE [LARGE SCALE GENOMIC DNA]</scope>
    <source>
        <strain evidence="1 2">6K102</strain>
    </source>
</reference>
<dbReference type="InterPro" id="IPR026337">
    <property type="entry name" value="AKG_HExxH"/>
</dbReference>
<dbReference type="EMBL" id="SMLD01000026">
    <property type="protein sequence ID" value="TDE55837.1"/>
    <property type="molecule type" value="Genomic_DNA"/>
</dbReference>
<proteinExistence type="predicted"/>
<organism evidence="1 2">
    <name type="scientific">Nonomuraea mesophila</name>
    <dbReference type="NCBI Taxonomy" id="2530382"/>
    <lineage>
        <taxon>Bacteria</taxon>
        <taxon>Bacillati</taxon>
        <taxon>Actinomycetota</taxon>
        <taxon>Actinomycetes</taxon>
        <taxon>Streptosporangiales</taxon>
        <taxon>Streptosporangiaceae</taxon>
        <taxon>Nonomuraea</taxon>
    </lineage>
</organism>
<dbReference type="Proteomes" id="UP000295136">
    <property type="component" value="Unassembled WGS sequence"/>
</dbReference>
<keyword evidence="2" id="KW-1185">Reference proteome</keyword>
<dbReference type="RefSeq" id="WP_132630497.1">
    <property type="nucleotide sequence ID" value="NZ_SMLD01000026.1"/>
</dbReference>
<name>A0A4R5FSN2_9ACTN</name>
<evidence type="ECO:0000313" key="2">
    <source>
        <dbReference type="Proteomes" id="UP000295136"/>
    </source>
</evidence>
<dbReference type="AlphaFoldDB" id="A0A4R5FSN2"/>
<gene>
    <name evidence="1" type="ORF">E1295_12910</name>
</gene>
<protein>
    <submittedName>
        <fullName evidence="1">HEXXH motif domain-containing protein</fullName>
    </submittedName>
</protein>
<comment type="caution">
    <text evidence="1">The sequence shown here is derived from an EMBL/GenBank/DDBJ whole genome shotgun (WGS) entry which is preliminary data.</text>
</comment>
<sequence>MNAVHVVSSAAFAGLSTGEGGAQAVGELCAAQASKHRLLVRLLVAEAHRTRHPHAALVSRAYETVSELETVFPSEVDRLLRHPAVGAWALQACRGLPRGGGDPGRLAAVAISAAIRTRSSCRLHVPVPGGELMLPSLGLLTLPGDLPEVVEAVAEPTEDGAELHVGGHTYEVSLSGDGPRWQVLHRVPVSQDVSLIIDDLDPYRWPGDDVGERLTSERLQLWAASLREAWQVLLDRHPSVAGELATAVSVLTPVVTTSLEQHSASARDTFGTIALSDPVDGMGMALTLTHELQHAKLNALSDVVELVAPDDGRRFYAPWRPDPRPLFGLLHGAYAHAGVARFWRGHTGDPQHAHQAQVEFAHWREAAYQVTGTLLGSGALTEAGTHLVSTLRDTLARWLAEPVTPAAAVQARRRSENHRATWAGTRP</sequence>
<evidence type="ECO:0000313" key="1">
    <source>
        <dbReference type="EMBL" id="TDE55837.1"/>
    </source>
</evidence>
<accession>A0A4R5FSN2</accession>